<dbReference type="EMBL" id="CP037920">
    <property type="protein sequence ID" value="QDT96746.1"/>
    <property type="molecule type" value="Genomic_DNA"/>
</dbReference>
<accession>A0A517VUR8</accession>
<dbReference type="RefSeq" id="WP_144985152.1">
    <property type="nucleotide sequence ID" value="NZ_CP037920.1"/>
</dbReference>
<dbReference type="PROSITE" id="PS51257">
    <property type="entry name" value="PROKAR_LIPOPROTEIN"/>
    <property type="match status" value="1"/>
</dbReference>
<dbReference type="AlphaFoldDB" id="A0A517VUR8"/>
<feature type="region of interest" description="Disordered" evidence="1">
    <location>
        <begin position="326"/>
        <end position="347"/>
    </location>
</feature>
<protein>
    <submittedName>
        <fullName evidence="2">Uncharacterized protein</fullName>
    </submittedName>
</protein>
<dbReference type="KEGG" id="gaw:V144x_22040"/>
<feature type="compositionally biased region" description="Pro residues" evidence="1">
    <location>
        <begin position="60"/>
        <end position="76"/>
    </location>
</feature>
<sequence>MSMPYSKIVSLSACLLTFTGIYGCQYAQQKVYQQAANASVEHNVIPDSEIISSPSQYEFPPEPAPAPVENNFPPPAPPSLLLPTPDNGSNENVSWIRKISQQFVSSEDSSFSEEIRESEEPAQNYLGLVPHHSSVSQKMKQMNGKVKSFYSIIKSKMKTPQWIRNISDNQEIVQESEIVHEELSCIESTPFFQELPLKPETNHLQPIPVIPEPEVDKQDLPRLPPPGETTYWENSWKVSATFEQQPAKDYSTTDDEIEWWPYSKQKMQQQTADHRIKLVTPQATPRFLENQETLNSSGKSTVPAVLTQKQPVPIRKISMQRSKAIQKPMASETLNDSPVIITPRSSY</sequence>
<evidence type="ECO:0000256" key="1">
    <source>
        <dbReference type="SAM" id="MobiDB-lite"/>
    </source>
</evidence>
<name>A0A517VUR8_9PLAN</name>
<proteinExistence type="predicted"/>
<organism evidence="2 3">
    <name type="scientific">Gimesia aquarii</name>
    <dbReference type="NCBI Taxonomy" id="2527964"/>
    <lineage>
        <taxon>Bacteria</taxon>
        <taxon>Pseudomonadati</taxon>
        <taxon>Planctomycetota</taxon>
        <taxon>Planctomycetia</taxon>
        <taxon>Planctomycetales</taxon>
        <taxon>Planctomycetaceae</taxon>
        <taxon>Gimesia</taxon>
    </lineage>
</organism>
<reference evidence="2 3" key="1">
    <citation type="submission" date="2019-03" db="EMBL/GenBank/DDBJ databases">
        <title>Deep-cultivation of Planctomycetes and their phenomic and genomic characterization uncovers novel biology.</title>
        <authorList>
            <person name="Wiegand S."/>
            <person name="Jogler M."/>
            <person name="Boedeker C."/>
            <person name="Pinto D."/>
            <person name="Vollmers J."/>
            <person name="Rivas-Marin E."/>
            <person name="Kohn T."/>
            <person name="Peeters S.H."/>
            <person name="Heuer A."/>
            <person name="Rast P."/>
            <person name="Oberbeckmann S."/>
            <person name="Bunk B."/>
            <person name="Jeske O."/>
            <person name="Meyerdierks A."/>
            <person name="Storesund J.E."/>
            <person name="Kallscheuer N."/>
            <person name="Luecker S."/>
            <person name="Lage O.M."/>
            <person name="Pohl T."/>
            <person name="Merkel B.J."/>
            <person name="Hornburger P."/>
            <person name="Mueller R.-W."/>
            <person name="Bruemmer F."/>
            <person name="Labrenz M."/>
            <person name="Spormann A.M."/>
            <person name="Op den Camp H."/>
            <person name="Overmann J."/>
            <person name="Amann R."/>
            <person name="Jetten M.S.M."/>
            <person name="Mascher T."/>
            <person name="Medema M.H."/>
            <person name="Devos D.P."/>
            <person name="Kaster A.-K."/>
            <person name="Ovreas L."/>
            <person name="Rohde M."/>
            <person name="Galperin M.Y."/>
            <person name="Jogler C."/>
        </authorList>
    </citation>
    <scope>NUCLEOTIDE SEQUENCE [LARGE SCALE GENOMIC DNA]</scope>
    <source>
        <strain evidence="2 3">V144</strain>
    </source>
</reference>
<feature type="region of interest" description="Disordered" evidence="1">
    <location>
        <begin position="51"/>
        <end position="76"/>
    </location>
</feature>
<dbReference type="Proteomes" id="UP000318704">
    <property type="component" value="Chromosome"/>
</dbReference>
<gene>
    <name evidence="2" type="ORF">V144x_22040</name>
</gene>
<evidence type="ECO:0000313" key="2">
    <source>
        <dbReference type="EMBL" id="QDT96746.1"/>
    </source>
</evidence>
<evidence type="ECO:0000313" key="3">
    <source>
        <dbReference type="Proteomes" id="UP000318704"/>
    </source>
</evidence>